<dbReference type="Pfam" id="PF00254">
    <property type="entry name" value="FKBP_C"/>
    <property type="match status" value="1"/>
</dbReference>
<keyword evidence="8" id="KW-1185">Reference proteome</keyword>
<dbReference type="InterPro" id="IPR046357">
    <property type="entry name" value="PPIase_dom_sf"/>
</dbReference>
<dbReference type="AlphaFoldDB" id="A0A811VIU4"/>
<gene>
    <name evidence="7" type="ORF">CCAP1982_LOCUS23149</name>
</gene>
<accession>A0A811VIU4</accession>
<dbReference type="InterPro" id="IPR001179">
    <property type="entry name" value="PPIase_FKBP_dom"/>
</dbReference>
<sequence>MAKFVLIATCLVLASSVRAQELKVDVISTPEVCEQKSKNGDMLTMHYTGTLTDGKKFDSSLFKTPKASALLHVLLIFPKPFVESTTDEAYEQQHFKCQNADMRRKLARSKELKKPEEQAKTAAF</sequence>
<reference evidence="7" key="1">
    <citation type="submission" date="2020-11" db="EMBL/GenBank/DDBJ databases">
        <authorList>
            <person name="Whitehead M."/>
        </authorList>
    </citation>
    <scope>NUCLEOTIDE SEQUENCE</scope>
    <source>
        <strain evidence="7">EGII</strain>
    </source>
</reference>
<keyword evidence="3" id="KW-0697">Rotamase</keyword>
<dbReference type="Proteomes" id="UP000606786">
    <property type="component" value="Unassembled WGS sequence"/>
</dbReference>
<name>A0A811VIU4_CERCA</name>
<evidence type="ECO:0000256" key="1">
    <source>
        <dbReference type="ARBA" id="ARBA00000971"/>
    </source>
</evidence>
<comment type="caution">
    <text evidence="7">The sequence shown here is derived from an EMBL/GenBank/DDBJ whole genome shotgun (WGS) entry which is preliminary data.</text>
</comment>
<dbReference type="EC" id="5.2.1.8" evidence="2"/>
<dbReference type="InterPro" id="IPR044609">
    <property type="entry name" value="FKBP2/11"/>
</dbReference>
<keyword evidence="4" id="KW-0413">Isomerase</keyword>
<dbReference type="SUPFAM" id="SSF54534">
    <property type="entry name" value="FKBP-like"/>
    <property type="match status" value="1"/>
</dbReference>
<evidence type="ECO:0000256" key="5">
    <source>
        <dbReference type="SAM" id="SignalP"/>
    </source>
</evidence>
<dbReference type="EMBL" id="CAJHJT010000056">
    <property type="protein sequence ID" value="CAD7015200.1"/>
    <property type="molecule type" value="Genomic_DNA"/>
</dbReference>
<feature type="signal peptide" evidence="5">
    <location>
        <begin position="1"/>
        <end position="19"/>
    </location>
</feature>
<evidence type="ECO:0000256" key="2">
    <source>
        <dbReference type="ARBA" id="ARBA00013194"/>
    </source>
</evidence>
<dbReference type="Gene3D" id="3.10.50.40">
    <property type="match status" value="1"/>
</dbReference>
<feature type="domain" description="PPIase FKBP-type" evidence="6">
    <location>
        <begin position="33"/>
        <end position="63"/>
    </location>
</feature>
<dbReference type="GO" id="GO:0003755">
    <property type="term" value="F:peptidyl-prolyl cis-trans isomerase activity"/>
    <property type="evidence" value="ECO:0007669"/>
    <property type="project" value="UniProtKB-KW"/>
</dbReference>
<evidence type="ECO:0000256" key="3">
    <source>
        <dbReference type="ARBA" id="ARBA00023110"/>
    </source>
</evidence>
<evidence type="ECO:0000313" key="8">
    <source>
        <dbReference type="Proteomes" id="UP000606786"/>
    </source>
</evidence>
<dbReference type="PANTHER" id="PTHR45779">
    <property type="entry name" value="PEPTIDYLPROLYL ISOMERASE"/>
    <property type="match status" value="1"/>
</dbReference>
<keyword evidence="5" id="KW-0732">Signal</keyword>
<dbReference type="PANTHER" id="PTHR45779:SF14">
    <property type="entry name" value="PEPTIDYLPROLYL ISOMERASE"/>
    <property type="match status" value="1"/>
</dbReference>
<dbReference type="GO" id="GO:0005783">
    <property type="term" value="C:endoplasmic reticulum"/>
    <property type="evidence" value="ECO:0007669"/>
    <property type="project" value="TreeGrafter"/>
</dbReference>
<dbReference type="OrthoDB" id="1902587at2759"/>
<evidence type="ECO:0000313" key="7">
    <source>
        <dbReference type="EMBL" id="CAD7015200.1"/>
    </source>
</evidence>
<proteinExistence type="predicted"/>
<organism evidence="7 8">
    <name type="scientific">Ceratitis capitata</name>
    <name type="common">Mediterranean fruit fly</name>
    <name type="synonym">Tephritis capitata</name>
    <dbReference type="NCBI Taxonomy" id="7213"/>
    <lineage>
        <taxon>Eukaryota</taxon>
        <taxon>Metazoa</taxon>
        <taxon>Ecdysozoa</taxon>
        <taxon>Arthropoda</taxon>
        <taxon>Hexapoda</taxon>
        <taxon>Insecta</taxon>
        <taxon>Pterygota</taxon>
        <taxon>Neoptera</taxon>
        <taxon>Endopterygota</taxon>
        <taxon>Diptera</taxon>
        <taxon>Brachycera</taxon>
        <taxon>Muscomorpha</taxon>
        <taxon>Tephritoidea</taxon>
        <taxon>Tephritidae</taxon>
        <taxon>Ceratitis</taxon>
        <taxon>Ceratitis</taxon>
    </lineage>
</organism>
<feature type="chain" id="PRO_5032819900" description="peptidylprolyl isomerase" evidence="5">
    <location>
        <begin position="20"/>
        <end position="124"/>
    </location>
</feature>
<protein>
    <recommendedName>
        <fullName evidence="2">peptidylprolyl isomerase</fullName>
        <ecNumber evidence="2">5.2.1.8</ecNumber>
    </recommendedName>
</protein>
<comment type="catalytic activity">
    <reaction evidence="1">
        <text>[protein]-peptidylproline (omega=180) = [protein]-peptidylproline (omega=0)</text>
        <dbReference type="Rhea" id="RHEA:16237"/>
        <dbReference type="Rhea" id="RHEA-COMP:10747"/>
        <dbReference type="Rhea" id="RHEA-COMP:10748"/>
        <dbReference type="ChEBI" id="CHEBI:83833"/>
        <dbReference type="ChEBI" id="CHEBI:83834"/>
        <dbReference type="EC" id="5.2.1.8"/>
    </reaction>
</comment>
<evidence type="ECO:0000259" key="6">
    <source>
        <dbReference type="Pfam" id="PF00254"/>
    </source>
</evidence>
<evidence type="ECO:0000256" key="4">
    <source>
        <dbReference type="ARBA" id="ARBA00023235"/>
    </source>
</evidence>